<evidence type="ECO:0000259" key="1">
    <source>
        <dbReference type="Pfam" id="PF11799"/>
    </source>
</evidence>
<keyword evidence="3" id="KW-1185">Reference proteome</keyword>
<dbReference type="Proteomes" id="UP001589627">
    <property type="component" value="Unassembled WGS sequence"/>
</dbReference>
<keyword evidence="2" id="KW-0548">Nucleotidyltransferase</keyword>
<feature type="domain" description="DNA polymerase Y-family little finger" evidence="1">
    <location>
        <begin position="3"/>
        <end position="65"/>
    </location>
</feature>
<comment type="caution">
    <text evidence="2">The sequence shown here is derived from an EMBL/GenBank/DDBJ whole genome shotgun (WGS) entry which is preliminary data.</text>
</comment>
<gene>
    <name evidence="2" type="ORF">ACFFNX_22235</name>
</gene>
<dbReference type="Pfam" id="PF11799">
    <property type="entry name" value="IMS_C"/>
    <property type="match status" value="1"/>
</dbReference>
<accession>A0ABV5YIM0</accession>
<sequence length="69" mass="7526">EEVAAEGRRAVRVVVKVRYAPFTTRTHGRTPATPTAEAAAIERAALGALDDFTPDRPVRLLGVRAELER</sequence>
<evidence type="ECO:0000313" key="3">
    <source>
        <dbReference type="Proteomes" id="UP001589627"/>
    </source>
</evidence>
<dbReference type="InterPro" id="IPR036775">
    <property type="entry name" value="DNA_pol_Y-fam_lit_finger_sf"/>
</dbReference>
<proteinExistence type="predicted"/>
<feature type="non-terminal residue" evidence="2">
    <location>
        <position position="1"/>
    </location>
</feature>
<evidence type="ECO:0000313" key="2">
    <source>
        <dbReference type="EMBL" id="MFB9834908.1"/>
    </source>
</evidence>
<reference evidence="2 3" key="1">
    <citation type="submission" date="2024-09" db="EMBL/GenBank/DDBJ databases">
        <authorList>
            <person name="Sun Q."/>
            <person name="Mori K."/>
        </authorList>
    </citation>
    <scope>NUCLEOTIDE SEQUENCE [LARGE SCALE GENOMIC DNA]</scope>
    <source>
        <strain evidence="2 3">TBRC 0563</strain>
    </source>
</reference>
<organism evidence="2 3">
    <name type="scientific">Actinoallomurus acaciae</name>
    <dbReference type="NCBI Taxonomy" id="502577"/>
    <lineage>
        <taxon>Bacteria</taxon>
        <taxon>Bacillati</taxon>
        <taxon>Actinomycetota</taxon>
        <taxon>Actinomycetes</taxon>
        <taxon>Streptosporangiales</taxon>
        <taxon>Thermomonosporaceae</taxon>
        <taxon>Actinoallomurus</taxon>
    </lineage>
</organism>
<protein>
    <submittedName>
        <fullName evidence="2">DNA polymerase IV</fullName>
        <ecNumber evidence="2">2.7.7.7</ecNumber>
    </submittedName>
</protein>
<dbReference type="GO" id="GO:0003887">
    <property type="term" value="F:DNA-directed DNA polymerase activity"/>
    <property type="evidence" value="ECO:0007669"/>
    <property type="project" value="UniProtKB-EC"/>
</dbReference>
<name>A0ABV5YIM0_9ACTN</name>
<dbReference type="SUPFAM" id="SSF100879">
    <property type="entry name" value="Lesion bypass DNA polymerase (Y-family), little finger domain"/>
    <property type="match status" value="1"/>
</dbReference>
<dbReference type="EMBL" id="JBHLZP010000167">
    <property type="protein sequence ID" value="MFB9834908.1"/>
    <property type="molecule type" value="Genomic_DNA"/>
</dbReference>
<dbReference type="InterPro" id="IPR017961">
    <property type="entry name" value="DNA_pol_Y-fam_little_finger"/>
</dbReference>
<keyword evidence="2" id="KW-0808">Transferase</keyword>
<dbReference type="Gene3D" id="3.30.1490.100">
    <property type="entry name" value="DNA polymerase, Y-family, little finger domain"/>
    <property type="match status" value="1"/>
</dbReference>
<dbReference type="EC" id="2.7.7.7" evidence="2"/>